<organism evidence="1 2">
    <name type="scientific">Lederbergia citrea</name>
    <dbReference type="NCBI Taxonomy" id="2833581"/>
    <lineage>
        <taxon>Bacteria</taxon>
        <taxon>Bacillati</taxon>
        <taxon>Bacillota</taxon>
        <taxon>Bacilli</taxon>
        <taxon>Bacillales</taxon>
        <taxon>Bacillaceae</taxon>
        <taxon>Lederbergia</taxon>
    </lineage>
</organism>
<evidence type="ECO:0000313" key="1">
    <source>
        <dbReference type="EMBL" id="MBS4221746.1"/>
    </source>
</evidence>
<dbReference type="AlphaFoldDB" id="A0A942Z4F8"/>
<name>A0A942Z4F8_9BACI</name>
<dbReference type="Proteomes" id="UP000676456">
    <property type="component" value="Unassembled WGS sequence"/>
</dbReference>
<dbReference type="EMBL" id="JAGYPN010000001">
    <property type="protein sequence ID" value="MBS4221746.1"/>
    <property type="molecule type" value="Genomic_DNA"/>
</dbReference>
<reference evidence="1 2" key="1">
    <citation type="submission" date="2021-05" db="EMBL/GenBank/DDBJ databases">
        <title>Novel Bacillus species.</title>
        <authorList>
            <person name="Liu G."/>
        </authorList>
    </citation>
    <scope>NUCLEOTIDE SEQUENCE [LARGE SCALE GENOMIC DNA]</scope>
    <source>
        <strain evidence="1 2">FJAT-49682</strain>
    </source>
</reference>
<accession>A0A942Z4F8</accession>
<comment type="caution">
    <text evidence="1">The sequence shown here is derived from an EMBL/GenBank/DDBJ whole genome shotgun (WGS) entry which is preliminary data.</text>
</comment>
<sequence>MVWNEDGKEEQPMMDAVTLAEISDRIQIAIRFHQEMKITSWNLNHTESMTGGIYLLKETDEYFQMITSDGDISKIYFDEIMEAEILET</sequence>
<dbReference type="Pfam" id="PF08863">
    <property type="entry name" value="YolD"/>
    <property type="match status" value="1"/>
</dbReference>
<evidence type="ECO:0000313" key="2">
    <source>
        <dbReference type="Proteomes" id="UP000676456"/>
    </source>
</evidence>
<dbReference type="InterPro" id="IPR014962">
    <property type="entry name" value="YolD"/>
</dbReference>
<dbReference type="RefSeq" id="WP_213096747.1">
    <property type="nucleotide sequence ID" value="NZ_JAGYPN010000001.1"/>
</dbReference>
<protein>
    <submittedName>
        <fullName evidence="1">YolD-like family protein</fullName>
    </submittedName>
</protein>
<keyword evidence="2" id="KW-1185">Reference proteome</keyword>
<gene>
    <name evidence="1" type="ORF">KHA91_03090</name>
</gene>
<proteinExistence type="predicted"/>